<accession>V6DJK0</accession>
<feature type="repeat" description="ANK" evidence="3">
    <location>
        <begin position="173"/>
        <end position="205"/>
    </location>
</feature>
<evidence type="ECO:0000256" key="1">
    <source>
        <dbReference type="ARBA" id="ARBA00022737"/>
    </source>
</evidence>
<dbReference type="SUPFAM" id="SSF48403">
    <property type="entry name" value="Ankyrin repeat"/>
    <property type="match status" value="1"/>
</dbReference>
<evidence type="ECO:0000256" key="2">
    <source>
        <dbReference type="ARBA" id="ARBA00023043"/>
    </source>
</evidence>
<keyword evidence="1" id="KW-0677">Repeat</keyword>
<dbReference type="Gene3D" id="1.25.40.20">
    <property type="entry name" value="Ankyrin repeat-containing domain"/>
    <property type="match status" value="1"/>
</dbReference>
<dbReference type="HOGENOM" id="CLU_881893_0_0_7"/>
<dbReference type="STRING" id="673862.BABL1_gene_775"/>
<dbReference type="Pfam" id="PF12796">
    <property type="entry name" value="Ank_2"/>
    <property type="match status" value="1"/>
</dbReference>
<evidence type="ECO:0000256" key="4">
    <source>
        <dbReference type="SAM" id="Phobius"/>
    </source>
</evidence>
<feature type="transmembrane region" description="Helical" evidence="4">
    <location>
        <begin position="291"/>
        <end position="310"/>
    </location>
</feature>
<proteinExistence type="predicted"/>
<keyword evidence="4" id="KW-1133">Transmembrane helix</keyword>
<dbReference type="PROSITE" id="PS50297">
    <property type="entry name" value="ANK_REP_REGION"/>
    <property type="match status" value="1"/>
</dbReference>
<name>V6DJK0_9BACT</name>
<dbReference type="PANTHER" id="PTHR24171">
    <property type="entry name" value="ANKYRIN REPEAT DOMAIN-CONTAINING PROTEIN 39-RELATED"/>
    <property type="match status" value="1"/>
</dbReference>
<evidence type="ECO:0000313" key="5">
    <source>
        <dbReference type="EMBL" id="CDK31063.1"/>
    </source>
</evidence>
<keyword evidence="2 3" id="KW-0040">ANK repeat</keyword>
<keyword evidence="6" id="KW-1185">Reference proteome</keyword>
<dbReference type="InterPro" id="IPR036770">
    <property type="entry name" value="Ankyrin_rpt-contain_sf"/>
</dbReference>
<protein>
    <submittedName>
        <fullName evidence="5">Ankyrin repeats containing protein</fullName>
    </submittedName>
</protein>
<keyword evidence="4" id="KW-0472">Membrane</keyword>
<reference evidence="5 6" key="1">
    <citation type="journal article" date="2015" name="Biol. Direct">
        <title>Babela massiliensis, a representative of a widespread bacterial phylum with unusual adaptations to parasitism in amoebae.</title>
        <authorList>
            <person name="Pagnier I."/>
            <person name="Yutin N."/>
            <person name="Croce O."/>
            <person name="Makarova K.S."/>
            <person name="Wolf Y.I."/>
            <person name="Benamar S."/>
            <person name="Raoult D."/>
            <person name="Koonin E.V."/>
            <person name="La Scola B."/>
        </authorList>
    </citation>
    <scope>NUCLEOTIDE SEQUENCE [LARGE SCALE GENOMIC DNA]</scope>
    <source>
        <strain evidence="6">BABL1</strain>
    </source>
</reference>
<dbReference type="AlphaFoldDB" id="V6DJK0"/>
<dbReference type="KEGG" id="dpb:BABL1_gene_775"/>
<dbReference type="InterPro" id="IPR002110">
    <property type="entry name" value="Ankyrin_rpt"/>
</dbReference>
<dbReference type="SMART" id="SM00248">
    <property type="entry name" value="ANK"/>
    <property type="match status" value="2"/>
</dbReference>
<dbReference type="Proteomes" id="UP000018769">
    <property type="component" value="Chromosome I"/>
</dbReference>
<sequence length="315" mass="36678">MTKSIRYTVTFLLSGIFLNNINSMECQKRYLDVQINFDIEQVEIFNILSLPQELILLIVEQILKDSIANWDDIFNFNREELVQEIRNISLTCLKFNDLVNDEYLKNKVIKLKEKRFSYLKDRIVFTDYSNLSKYNLNVCLKEILDIINPSKADLEEAIKIILMGANVNLVGYWGSTSLVIASEKGYFNIVELLIYLGADINARNSFSNKPALLYASENGYKSIMYSLIKKGAILEHNDIVKFGYEVFPYDVFESDHNDITQILIYSCIDKNTKDLLDKISKDRSSYFYKEFVFNSSITIIASLFLIYIYVWDIQL</sequence>
<dbReference type="PROSITE" id="PS50088">
    <property type="entry name" value="ANK_REPEAT"/>
    <property type="match status" value="1"/>
</dbReference>
<organism evidence="5 6">
    <name type="scientific">Candidatus Babela massiliensis</name>
    <dbReference type="NCBI Taxonomy" id="673862"/>
    <lineage>
        <taxon>Bacteria</taxon>
        <taxon>Candidatus Babelota</taxon>
        <taxon>Candidatus Babeliae</taxon>
        <taxon>Candidatus Babeliales</taxon>
        <taxon>Candidatus Babeliaceae</taxon>
        <taxon>Candidatus Babela</taxon>
    </lineage>
</organism>
<dbReference type="RefSeq" id="WP_023793069.1">
    <property type="nucleotide sequence ID" value="NC_023003.1"/>
</dbReference>
<gene>
    <name evidence="5" type="ORF">BABL1_gene_775</name>
</gene>
<dbReference type="eggNOG" id="COG0666">
    <property type="taxonomic scope" value="Bacteria"/>
</dbReference>
<evidence type="ECO:0000256" key="3">
    <source>
        <dbReference type="PROSITE-ProRule" id="PRU00023"/>
    </source>
</evidence>
<dbReference type="EMBL" id="HG793133">
    <property type="protein sequence ID" value="CDK31063.1"/>
    <property type="molecule type" value="Genomic_DNA"/>
</dbReference>
<keyword evidence="4" id="KW-0812">Transmembrane</keyword>
<evidence type="ECO:0000313" key="6">
    <source>
        <dbReference type="Proteomes" id="UP000018769"/>
    </source>
</evidence>
<dbReference type="OrthoDB" id="7062365at2"/>